<evidence type="ECO:0000313" key="11">
    <source>
        <dbReference type="Proteomes" id="UP000249304"/>
    </source>
</evidence>
<dbReference type="PANTHER" id="PTHR42718:SF46">
    <property type="entry name" value="BLR6921 PROTEIN"/>
    <property type="match status" value="1"/>
</dbReference>
<feature type="transmembrane region" description="Helical" evidence="8">
    <location>
        <begin position="410"/>
        <end position="429"/>
    </location>
</feature>
<gene>
    <name evidence="10" type="ORF">C1J01_15165</name>
</gene>
<dbReference type="Pfam" id="PF07690">
    <property type="entry name" value="MFS_1"/>
    <property type="match status" value="1"/>
</dbReference>
<proteinExistence type="predicted"/>
<feature type="transmembrane region" description="Helical" evidence="8">
    <location>
        <begin position="254"/>
        <end position="272"/>
    </location>
</feature>
<sequence>MHFIGCSIITDGGRFQEGRNRNMSETQARRPRLEQPGSARLTTTVALISLVVLAGSYVVNAMDRQVFSVLVPHIREEFGFTLGQGGLLATIFTLGIGIAGLPTGYLLDRLSRKAVMLLGIVIYSAFTVLTAASVSFFDMFAYRALSGVGEAMQNAALFSAVGAYFFANRALALGALNFAYGVGSFFGPLFGAHMTTATDEWRTPFWVYGGIGFGFVLIILVGISKKFTEQRDGAREETPRSYDHVPAALFNKNLLLLAVTAVVVGLAMYGYLGLYPTYLQEELGLSTADAGLAVSMFGIGALVGLPAGWLGDRLNQRNVMIVSLLAGSVVGWLLFNGPTTAGWQIFLSFAEGAIASGFLFVNIYSSMQRAVRPALIGRASGMYVASFYIPAAIAGYLFSALVESTGWGGAGLWQLAVLPLAGVVALLFVDVSKFSNARRVEVH</sequence>
<feature type="transmembrane region" description="Helical" evidence="8">
    <location>
        <begin position="341"/>
        <end position="363"/>
    </location>
</feature>
<dbReference type="OrthoDB" id="9810492at2"/>
<evidence type="ECO:0000256" key="1">
    <source>
        <dbReference type="ARBA" id="ARBA00004651"/>
    </source>
</evidence>
<dbReference type="Proteomes" id="UP000249304">
    <property type="component" value="Unassembled WGS sequence"/>
</dbReference>
<dbReference type="GO" id="GO:0005886">
    <property type="term" value="C:plasma membrane"/>
    <property type="evidence" value="ECO:0007669"/>
    <property type="project" value="UniProtKB-SubCell"/>
</dbReference>
<comment type="caution">
    <text evidence="10">The sequence shown here is derived from an EMBL/GenBank/DDBJ whole genome shotgun (WGS) entry which is preliminary data.</text>
</comment>
<evidence type="ECO:0000256" key="6">
    <source>
        <dbReference type="ARBA" id="ARBA00023136"/>
    </source>
</evidence>
<organism evidence="10 11">
    <name type="scientific">Nonomuraea aridisoli</name>
    <dbReference type="NCBI Taxonomy" id="2070368"/>
    <lineage>
        <taxon>Bacteria</taxon>
        <taxon>Bacillati</taxon>
        <taxon>Actinomycetota</taxon>
        <taxon>Actinomycetes</taxon>
        <taxon>Streptosporangiales</taxon>
        <taxon>Streptosporangiaceae</taxon>
        <taxon>Nonomuraea</taxon>
    </lineage>
</organism>
<feature type="transmembrane region" description="Helical" evidence="8">
    <location>
        <begin position="292"/>
        <end position="311"/>
    </location>
</feature>
<protein>
    <submittedName>
        <fullName evidence="10">MFS transporter</fullName>
    </submittedName>
</protein>
<feature type="transmembrane region" description="Helical" evidence="8">
    <location>
        <begin position="318"/>
        <end position="335"/>
    </location>
</feature>
<dbReference type="PROSITE" id="PS50850">
    <property type="entry name" value="MFS"/>
    <property type="match status" value="1"/>
</dbReference>
<feature type="transmembrane region" description="Helical" evidence="8">
    <location>
        <begin position="205"/>
        <end position="223"/>
    </location>
</feature>
<feature type="transmembrane region" description="Helical" evidence="8">
    <location>
        <begin position="114"/>
        <end position="134"/>
    </location>
</feature>
<evidence type="ECO:0000256" key="4">
    <source>
        <dbReference type="ARBA" id="ARBA00022692"/>
    </source>
</evidence>
<evidence type="ECO:0000259" key="9">
    <source>
        <dbReference type="PROSITE" id="PS50850"/>
    </source>
</evidence>
<evidence type="ECO:0000313" key="10">
    <source>
        <dbReference type="EMBL" id="PZG18371.1"/>
    </source>
</evidence>
<feature type="transmembrane region" description="Helical" evidence="8">
    <location>
        <begin position="87"/>
        <end position="107"/>
    </location>
</feature>
<accession>A0A2W2E7J2</accession>
<reference evidence="10 11" key="1">
    <citation type="submission" date="2018-01" db="EMBL/GenBank/DDBJ databases">
        <title>Draft genome sequence of Nonomuraea sp. KC333.</title>
        <authorList>
            <person name="Sahin N."/>
            <person name="Saygin H."/>
            <person name="Ay H."/>
        </authorList>
    </citation>
    <scope>NUCLEOTIDE SEQUENCE [LARGE SCALE GENOMIC DNA]</scope>
    <source>
        <strain evidence="10 11">KC333</strain>
    </source>
</reference>
<keyword evidence="6 8" id="KW-0472">Membrane</keyword>
<evidence type="ECO:0000256" key="3">
    <source>
        <dbReference type="ARBA" id="ARBA00022475"/>
    </source>
</evidence>
<dbReference type="Gene3D" id="1.20.1250.20">
    <property type="entry name" value="MFS general substrate transporter like domains"/>
    <property type="match status" value="2"/>
</dbReference>
<keyword evidence="11" id="KW-1185">Reference proteome</keyword>
<feature type="compositionally biased region" description="Basic and acidic residues" evidence="7">
    <location>
        <begin position="15"/>
        <end position="33"/>
    </location>
</feature>
<keyword evidence="3" id="KW-1003">Cell membrane</keyword>
<feature type="region of interest" description="Disordered" evidence="7">
    <location>
        <begin position="15"/>
        <end position="35"/>
    </location>
</feature>
<dbReference type="InterPro" id="IPR036259">
    <property type="entry name" value="MFS_trans_sf"/>
</dbReference>
<dbReference type="GO" id="GO:0022857">
    <property type="term" value="F:transmembrane transporter activity"/>
    <property type="evidence" value="ECO:0007669"/>
    <property type="project" value="InterPro"/>
</dbReference>
<dbReference type="PANTHER" id="PTHR42718">
    <property type="entry name" value="MAJOR FACILITATOR SUPERFAMILY MULTIDRUG TRANSPORTER MFSC"/>
    <property type="match status" value="1"/>
</dbReference>
<dbReference type="EMBL" id="POUD01000053">
    <property type="protein sequence ID" value="PZG18371.1"/>
    <property type="molecule type" value="Genomic_DNA"/>
</dbReference>
<feature type="transmembrane region" description="Helical" evidence="8">
    <location>
        <begin position="173"/>
        <end position="193"/>
    </location>
</feature>
<keyword evidence="5 8" id="KW-1133">Transmembrane helix</keyword>
<dbReference type="InterPro" id="IPR011701">
    <property type="entry name" value="MFS"/>
</dbReference>
<name>A0A2W2E7J2_9ACTN</name>
<feature type="domain" description="Major facilitator superfamily (MFS) profile" evidence="9">
    <location>
        <begin position="49"/>
        <end position="434"/>
    </location>
</feature>
<evidence type="ECO:0000256" key="7">
    <source>
        <dbReference type="SAM" id="MobiDB-lite"/>
    </source>
</evidence>
<evidence type="ECO:0000256" key="8">
    <source>
        <dbReference type="SAM" id="Phobius"/>
    </source>
</evidence>
<feature type="transmembrane region" description="Helical" evidence="8">
    <location>
        <begin position="140"/>
        <end position="166"/>
    </location>
</feature>
<keyword evidence="4 8" id="KW-0812">Transmembrane</keyword>
<comment type="subcellular location">
    <subcellularLocation>
        <location evidence="1">Cell membrane</location>
        <topology evidence="1">Multi-pass membrane protein</topology>
    </subcellularLocation>
</comment>
<evidence type="ECO:0000256" key="2">
    <source>
        <dbReference type="ARBA" id="ARBA00022448"/>
    </source>
</evidence>
<keyword evidence="2" id="KW-0813">Transport</keyword>
<dbReference type="AlphaFoldDB" id="A0A2W2E7J2"/>
<dbReference type="SUPFAM" id="SSF103473">
    <property type="entry name" value="MFS general substrate transporter"/>
    <property type="match status" value="1"/>
</dbReference>
<feature type="transmembrane region" description="Helical" evidence="8">
    <location>
        <begin position="39"/>
        <end position="59"/>
    </location>
</feature>
<feature type="transmembrane region" description="Helical" evidence="8">
    <location>
        <begin position="375"/>
        <end position="398"/>
    </location>
</feature>
<evidence type="ECO:0000256" key="5">
    <source>
        <dbReference type="ARBA" id="ARBA00022989"/>
    </source>
</evidence>
<dbReference type="InterPro" id="IPR020846">
    <property type="entry name" value="MFS_dom"/>
</dbReference>